<dbReference type="InterPro" id="IPR036291">
    <property type="entry name" value="NAD(P)-bd_dom_sf"/>
</dbReference>
<dbReference type="GO" id="GO:0016491">
    <property type="term" value="F:oxidoreductase activity"/>
    <property type="evidence" value="ECO:0007669"/>
    <property type="project" value="TreeGrafter"/>
</dbReference>
<dbReference type="InterPro" id="IPR000683">
    <property type="entry name" value="Gfo/Idh/MocA-like_OxRdtase_N"/>
</dbReference>
<name>A0A9X0C096_9EURO</name>
<dbReference type="AlphaFoldDB" id="A0A9X0C096"/>
<dbReference type="RefSeq" id="XP_056793471.1">
    <property type="nucleotide sequence ID" value="XM_056931440.1"/>
</dbReference>
<evidence type="ECO:0000313" key="3">
    <source>
        <dbReference type="EMBL" id="KAJ5493091.1"/>
    </source>
</evidence>
<dbReference type="Pfam" id="PF02894">
    <property type="entry name" value="GFO_IDH_MocA_C"/>
    <property type="match status" value="1"/>
</dbReference>
<feature type="domain" description="Gfo/Idh/MocA-like oxidoreductase N-terminal" evidence="1">
    <location>
        <begin position="3"/>
        <end position="117"/>
    </location>
</feature>
<keyword evidence="4" id="KW-1185">Reference proteome</keyword>
<dbReference type="SUPFAM" id="SSF51735">
    <property type="entry name" value="NAD(P)-binding Rossmann-fold domains"/>
    <property type="match status" value="1"/>
</dbReference>
<proteinExistence type="predicted"/>
<dbReference type="GO" id="GO:0000166">
    <property type="term" value="F:nucleotide binding"/>
    <property type="evidence" value="ECO:0007669"/>
    <property type="project" value="InterPro"/>
</dbReference>
<organism evidence="3 4">
    <name type="scientific">Penicillium diatomitis</name>
    <dbReference type="NCBI Taxonomy" id="2819901"/>
    <lineage>
        <taxon>Eukaryota</taxon>
        <taxon>Fungi</taxon>
        <taxon>Dikarya</taxon>
        <taxon>Ascomycota</taxon>
        <taxon>Pezizomycotina</taxon>
        <taxon>Eurotiomycetes</taxon>
        <taxon>Eurotiomycetidae</taxon>
        <taxon>Eurotiales</taxon>
        <taxon>Aspergillaceae</taxon>
        <taxon>Penicillium</taxon>
    </lineage>
</organism>
<dbReference type="GeneID" id="81621689"/>
<dbReference type="PANTHER" id="PTHR42840:SF5">
    <property type="entry name" value="NAD(P)-BINDING ROSSMANN-FOLD SUPERFAMILY PROTEIN"/>
    <property type="match status" value="1"/>
</dbReference>
<dbReference type="Proteomes" id="UP001148312">
    <property type="component" value="Unassembled WGS sequence"/>
</dbReference>
<dbReference type="PANTHER" id="PTHR42840">
    <property type="entry name" value="NAD(P)-BINDING ROSSMANN-FOLD SUPERFAMILY PROTEIN-RELATED"/>
    <property type="match status" value="1"/>
</dbReference>
<reference evidence="3" key="2">
    <citation type="journal article" date="2023" name="IMA Fungus">
        <title>Comparative genomic study of the Penicillium genus elucidates a diverse pangenome and 15 lateral gene transfer events.</title>
        <authorList>
            <person name="Petersen C."/>
            <person name="Sorensen T."/>
            <person name="Nielsen M.R."/>
            <person name="Sondergaard T.E."/>
            <person name="Sorensen J.L."/>
            <person name="Fitzpatrick D.A."/>
            <person name="Frisvad J.C."/>
            <person name="Nielsen K.L."/>
        </authorList>
    </citation>
    <scope>NUCLEOTIDE SEQUENCE</scope>
    <source>
        <strain evidence="3">IBT 30728</strain>
    </source>
</reference>
<gene>
    <name evidence="3" type="ORF">N7539_001837</name>
</gene>
<dbReference type="Gene3D" id="3.30.360.10">
    <property type="entry name" value="Dihydrodipicolinate Reductase, domain 2"/>
    <property type="match status" value="1"/>
</dbReference>
<evidence type="ECO:0008006" key="5">
    <source>
        <dbReference type="Google" id="ProtNLM"/>
    </source>
</evidence>
<accession>A0A9X0C096</accession>
<dbReference type="GO" id="GO:0006740">
    <property type="term" value="P:NADPH regeneration"/>
    <property type="evidence" value="ECO:0007669"/>
    <property type="project" value="TreeGrafter"/>
</dbReference>
<dbReference type="Gene3D" id="3.40.50.720">
    <property type="entry name" value="NAD(P)-binding Rossmann-like Domain"/>
    <property type="match status" value="1"/>
</dbReference>
<evidence type="ECO:0000259" key="1">
    <source>
        <dbReference type="Pfam" id="PF01408"/>
    </source>
</evidence>
<feature type="domain" description="Gfo/Idh/MocA-like oxidoreductase C-terminal" evidence="2">
    <location>
        <begin position="150"/>
        <end position="333"/>
    </location>
</feature>
<dbReference type="InterPro" id="IPR004104">
    <property type="entry name" value="Gfo/Idh/MocA-like_OxRdtase_C"/>
</dbReference>
<dbReference type="SUPFAM" id="SSF55347">
    <property type="entry name" value="Glyceraldehyde-3-phosphate dehydrogenase-like, C-terminal domain"/>
    <property type="match status" value="1"/>
</dbReference>
<comment type="caution">
    <text evidence="3">The sequence shown here is derived from an EMBL/GenBank/DDBJ whole genome shotgun (WGS) entry which is preliminary data.</text>
</comment>
<protein>
    <recommendedName>
        <fullName evidence="5">Gfo/Idh/MocA-like oxidoreductase N-terminal domain-containing protein</fullName>
    </recommendedName>
</protein>
<dbReference type="GO" id="GO:0005737">
    <property type="term" value="C:cytoplasm"/>
    <property type="evidence" value="ECO:0007669"/>
    <property type="project" value="TreeGrafter"/>
</dbReference>
<dbReference type="Pfam" id="PF01408">
    <property type="entry name" value="GFO_IDH_MocA"/>
    <property type="match status" value="1"/>
</dbReference>
<dbReference type="EMBL" id="JAPWDQ010000002">
    <property type="protein sequence ID" value="KAJ5493091.1"/>
    <property type="molecule type" value="Genomic_DNA"/>
</dbReference>
<evidence type="ECO:0000313" key="4">
    <source>
        <dbReference type="Proteomes" id="UP001148312"/>
    </source>
</evidence>
<reference evidence="3" key="1">
    <citation type="submission" date="2022-12" db="EMBL/GenBank/DDBJ databases">
        <authorList>
            <person name="Petersen C."/>
        </authorList>
    </citation>
    <scope>NUCLEOTIDE SEQUENCE</scope>
    <source>
        <strain evidence="3">IBT 30728</strain>
    </source>
</reference>
<evidence type="ECO:0000259" key="2">
    <source>
        <dbReference type="Pfam" id="PF02894"/>
    </source>
</evidence>
<sequence length="349" mass="38246">MTIGVALIGGGIWAREEHLPAILASEHLTLRAIYSRSRKSAEETAKALGKQIDLYAEDLEQGYDVVLKRDDIDAVIIALPIASQALYIRAALTAGKHVLSEKPVAENVGEAKELIKWYEDEIKPKGKATWGVGENFRYLDTFRLAREKVKELGKINSFLVRLYANIQTDTNFYNTDWRKVPTHQGGFILDGGVHFTAGLRYLLGNNVHITQLCAFTTLIKDYLPPVDTVNAILKANTGAQGTFQVSMGSHGPASEWTVACEKGSVTVHDASVTVRAADGQEHVEKVENEKSGVPPEVRLWAKALAAGKVNPEQSPSQALADLELIELMLRSGENNGQSQSSQWQQSADI</sequence>